<dbReference type="Proteomes" id="UP000034982">
    <property type="component" value="Unassembled WGS sequence"/>
</dbReference>
<comment type="caution">
    <text evidence="9">The sequence shown here is derived from an EMBL/GenBank/DDBJ whole genome shotgun (WGS) entry which is preliminary data.</text>
</comment>
<dbReference type="GO" id="GO:0070733">
    <property type="term" value="F:AMPylase activity"/>
    <property type="evidence" value="ECO:0007669"/>
    <property type="project" value="UniProtKB-EC"/>
</dbReference>
<evidence type="ECO:0000256" key="2">
    <source>
        <dbReference type="ARBA" id="ARBA00022695"/>
    </source>
</evidence>
<keyword evidence="3" id="KW-0547">Nucleotide-binding</keyword>
<dbReference type="Gene3D" id="1.10.3290.10">
    <property type="entry name" value="Fido-like domain"/>
    <property type="match status" value="1"/>
</dbReference>
<protein>
    <recommendedName>
        <fullName evidence="5">protein adenylyltransferase</fullName>
        <ecNumber evidence="5">2.7.7.108</ecNumber>
    </recommendedName>
</protein>
<dbReference type="InterPro" id="IPR003812">
    <property type="entry name" value="Fido"/>
</dbReference>
<evidence type="ECO:0000256" key="6">
    <source>
        <dbReference type="ARBA" id="ARBA00047939"/>
    </source>
</evidence>
<proteinExistence type="predicted"/>
<dbReference type="EMBL" id="AYYE01000694">
    <property type="protein sequence ID" value="ETK09888.1"/>
    <property type="molecule type" value="Genomic_DNA"/>
</dbReference>
<comment type="catalytic activity">
    <reaction evidence="6">
        <text>L-threonyl-[protein] + ATP = 3-O-(5'-adenylyl)-L-threonyl-[protein] + diphosphate</text>
        <dbReference type="Rhea" id="RHEA:54292"/>
        <dbReference type="Rhea" id="RHEA-COMP:11060"/>
        <dbReference type="Rhea" id="RHEA-COMP:13847"/>
        <dbReference type="ChEBI" id="CHEBI:30013"/>
        <dbReference type="ChEBI" id="CHEBI:30616"/>
        <dbReference type="ChEBI" id="CHEBI:33019"/>
        <dbReference type="ChEBI" id="CHEBI:138113"/>
        <dbReference type="EC" id="2.7.7.108"/>
    </reaction>
</comment>
<evidence type="ECO:0000256" key="7">
    <source>
        <dbReference type="ARBA" id="ARBA00048696"/>
    </source>
</evidence>
<dbReference type="PANTHER" id="PTHR39560:SF1">
    <property type="entry name" value="PROTEIN ADENYLYLTRANSFERASE FIC-RELATED"/>
    <property type="match status" value="1"/>
</dbReference>
<evidence type="ECO:0000313" key="10">
    <source>
        <dbReference type="Proteomes" id="UP000034982"/>
    </source>
</evidence>
<sequence length="199" mass="23183">METEIDTDTAHFRLICAQKIDEQSLANAFRLYESGDIHRMEIGTTRGLCDIHRYLFDGLYPFAGEVREKNIAKGGFRFANSLYLRPALEAIERMPEGTFEEIVEKYVEMNVAHPFMEGNGRSMRIWLDGMLRRSLGRVIDWRQVDKSVYLSAMERSPINDLELRTLLGAHLTDRIDDREVIFKGIEQSYYYEGYRPGEE</sequence>
<keyword evidence="1" id="KW-0808">Transferase</keyword>
<comment type="catalytic activity">
    <reaction evidence="7">
        <text>L-tyrosyl-[protein] + ATP = O-(5'-adenylyl)-L-tyrosyl-[protein] + diphosphate</text>
        <dbReference type="Rhea" id="RHEA:54288"/>
        <dbReference type="Rhea" id="RHEA-COMP:10136"/>
        <dbReference type="Rhea" id="RHEA-COMP:13846"/>
        <dbReference type="ChEBI" id="CHEBI:30616"/>
        <dbReference type="ChEBI" id="CHEBI:33019"/>
        <dbReference type="ChEBI" id="CHEBI:46858"/>
        <dbReference type="ChEBI" id="CHEBI:83624"/>
        <dbReference type="EC" id="2.7.7.108"/>
    </reaction>
</comment>
<feature type="domain" description="Fido" evidence="8">
    <location>
        <begin position="43"/>
        <end position="177"/>
    </location>
</feature>
<dbReference type="AlphaFoldDB" id="W2CS82"/>
<dbReference type="PANTHER" id="PTHR39560">
    <property type="entry name" value="PROTEIN ADENYLYLTRANSFERASE FIC-RELATED"/>
    <property type="match status" value="1"/>
</dbReference>
<reference evidence="9 10" key="1">
    <citation type="submission" date="2013-11" db="EMBL/GenBank/DDBJ databases">
        <title>Single cell genomics of uncultured Tannerella BU063 (oral taxon 286).</title>
        <authorList>
            <person name="Beall C.J."/>
            <person name="Campbell A.G."/>
            <person name="Griffen A.L."/>
            <person name="Podar M."/>
            <person name="Leys E.J."/>
        </authorList>
    </citation>
    <scope>NUCLEOTIDE SEQUENCE [LARGE SCALE GENOMIC DNA]</scope>
    <source>
        <strain evidence="9">Cell 1/3</strain>
    </source>
</reference>
<dbReference type="SUPFAM" id="SSF140931">
    <property type="entry name" value="Fic-like"/>
    <property type="match status" value="1"/>
</dbReference>
<evidence type="ECO:0000313" key="9">
    <source>
        <dbReference type="EMBL" id="ETK09888.1"/>
    </source>
</evidence>
<evidence type="ECO:0000256" key="4">
    <source>
        <dbReference type="ARBA" id="ARBA00022840"/>
    </source>
</evidence>
<dbReference type="GO" id="GO:0005524">
    <property type="term" value="F:ATP binding"/>
    <property type="evidence" value="ECO:0007669"/>
    <property type="project" value="UniProtKB-KW"/>
</dbReference>
<keyword evidence="2" id="KW-0548">Nucleotidyltransferase</keyword>
<name>W2CS82_9BACT</name>
<evidence type="ECO:0000256" key="1">
    <source>
        <dbReference type="ARBA" id="ARBA00022679"/>
    </source>
</evidence>
<evidence type="ECO:0000256" key="3">
    <source>
        <dbReference type="ARBA" id="ARBA00022741"/>
    </source>
</evidence>
<accession>W2CS82</accession>
<evidence type="ECO:0000259" key="8">
    <source>
        <dbReference type="PROSITE" id="PS51459"/>
    </source>
</evidence>
<dbReference type="NCBIfam" id="NF046029">
    <property type="entry name" value="ProtAdlyltaseNmFic"/>
    <property type="match status" value="1"/>
</dbReference>
<dbReference type="EC" id="2.7.7.108" evidence="5"/>
<evidence type="ECO:0000256" key="5">
    <source>
        <dbReference type="ARBA" id="ARBA00034531"/>
    </source>
</evidence>
<dbReference type="Pfam" id="PF02661">
    <property type="entry name" value="Fic"/>
    <property type="match status" value="1"/>
</dbReference>
<dbReference type="PROSITE" id="PS51459">
    <property type="entry name" value="FIDO"/>
    <property type="match status" value="1"/>
</dbReference>
<keyword evidence="4" id="KW-0067">ATP-binding</keyword>
<dbReference type="FunFam" id="1.10.3290.10:FF:000002">
    <property type="entry name" value="Protein adenylyltransferase NmFic"/>
    <property type="match status" value="1"/>
</dbReference>
<organism evidence="9 10">
    <name type="scientific">Tannerella sp. oral taxon BU063 isolate Cell 1/3</name>
    <dbReference type="NCBI Taxonomy" id="1411022"/>
    <lineage>
        <taxon>Bacteria</taxon>
        <taxon>Pseudomonadati</taxon>
        <taxon>Bacteroidota</taxon>
        <taxon>Bacteroidia</taxon>
        <taxon>Bacteroidales</taxon>
        <taxon>Tannerellaceae</taxon>
        <taxon>Tannerella</taxon>
    </lineage>
</organism>
<dbReference type="InterPro" id="IPR036597">
    <property type="entry name" value="Fido-like_dom_sf"/>
</dbReference>
<dbReference type="PATRIC" id="fig|1411022.3.peg.211"/>
<gene>
    <name evidence="9" type="ORF">T230_03755</name>
</gene>
<dbReference type="GO" id="GO:0051302">
    <property type="term" value="P:regulation of cell division"/>
    <property type="evidence" value="ECO:0007669"/>
    <property type="project" value="TreeGrafter"/>
</dbReference>